<name>A0A6M3IKX2_9ZZZZ</name>
<dbReference type="AlphaFoldDB" id="A0A6M3IKX2"/>
<sequence length="55" mass="6400">MSDFDHNDYLKIMNDVAHTFSEIGQALIRYLDNATRIAEEAKNELKNLREACDKK</sequence>
<accession>A0A6M3IKX2</accession>
<reference evidence="1" key="1">
    <citation type="submission" date="2020-03" db="EMBL/GenBank/DDBJ databases">
        <title>The deep terrestrial virosphere.</title>
        <authorList>
            <person name="Holmfeldt K."/>
            <person name="Nilsson E."/>
            <person name="Simone D."/>
            <person name="Lopez-Fernandez M."/>
            <person name="Wu X."/>
            <person name="de Brujin I."/>
            <person name="Lundin D."/>
            <person name="Andersson A."/>
            <person name="Bertilsson S."/>
            <person name="Dopson M."/>
        </authorList>
    </citation>
    <scope>NUCLEOTIDE SEQUENCE</scope>
    <source>
        <strain evidence="2">MM415A03078</strain>
        <strain evidence="1">MM415B01557</strain>
    </source>
</reference>
<gene>
    <name evidence="2" type="ORF">MM415A03078_0009</name>
    <name evidence="1" type="ORF">MM415B01557_0014</name>
</gene>
<organism evidence="1">
    <name type="scientific">viral metagenome</name>
    <dbReference type="NCBI Taxonomy" id="1070528"/>
    <lineage>
        <taxon>unclassified sequences</taxon>
        <taxon>metagenomes</taxon>
        <taxon>organismal metagenomes</taxon>
    </lineage>
</organism>
<dbReference type="EMBL" id="MT141895">
    <property type="protein sequence ID" value="QJA71731.1"/>
    <property type="molecule type" value="Genomic_DNA"/>
</dbReference>
<evidence type="ECO:0000313" key="2">
    <source>
        <dbReference type="EMBL" id="QJA71731.1"/>
    </source>
</evidence>
<protein>
    <submittedName>
        <fullName evidence="1">Uncharacterized protein</fullName>
    </submittedName>
</protein>
<proteinExistence type="predicted"/>
<evidence type="ECO:0000313" key="1">
    <source>
        <dbReference type="EMBL" id="QJA57818.1"/>
    </source>
</evidence>
<dbReference type="EMBL" id="MT141293">
    <property type="protein sequence ID" value="QJA57818.1"/>
    <property type="molecule type" value="Genomic_DNA"/>
</dbReference>